<dbReference type="Pfam" id="PF25963">
    <property type="entry name" value="Beta-barrel_AAEA"/>
    <property type="match status" value="1"/>
</dbReference>
<dbReference type="Gene3D" id="1.10.287.470">
    <property type="entry name" value="Helix hairpin bin"/>
    <property type="match status" value="1"/>
</dbReference>
<dbReference type="InterPro" id="IPR058633">
    <property type="entry name" value="EmrA/FarA_HH"/>
</dbReference>
<feature type="domain" description="Multidrug export protein EmrA/FarA alpha-helical hairpin" evidence="3">
    <location>
        <begin position="90"/>
        <end position="238"/>
    </location>
</feature>
<dbReference type="SUPFAM" id="SSF111369">
    <property type="entry name" value="HlyD-like secretion proteins"/>
    <property type="match status" value="2"/>
</dbReference>
<dbReference type="EMBL" id="CP023275">
    <property type="protein sequence ID" value="ATB69924.1"/>
    <property type="molecule type" value="Genomic_DNA"/>
</dbReference>
<evidence type="ECO:0000256" key="1">
    <source>
        <dbReference type="ARBA" id="ARBA00004196"/>
    </source>
</evidence>
<dbReference type="Pfam" id="PF25885">
    <property type="entry name" value="HH_EMRA"/>
    <property type="match status" value="1"/>
</dbReference>
<dbReference type="Gene3D" id="2.40.30.170">
    <property type="match status" value="1"/>
</dbReference>
<evidence type="ECO:0000313" key="6">
    <source>
        <dbReference type="Proteomes" id="UP000217349"/>
    </source>
</evidence>
<gene>
    <name evidence="5" type="ORF">SJPD1_1819</name>
</gene>
<evidence type="ECO:0000259" key="4">
    <source>
        <dbReference type="Pfam" id="PF25963"/>
    </source>
</evidence>
<organism evidence="5 6">
    <name type="scientific">Sulfurospirillum diekertiae</name>
    <dbReference type="NCBI Taxonomy" id="1854492"/>
    <lineage>
        <taxon>Bacteria</taxon>
        <taxon>Pseudomonadati</taxon>
        <taxon>Campylobacterota</taxon>
        <taxon>Epsilonproteobacteria</taxon>
        <taxon>Campylobacterales</taxon>
        <taxon>Sulfurospirillaceae</taxon>
        <taxon>Sulfurospirillum</taxon>
    </lineage>
</organism>
<dbReference type="OrthoDB" id="9811754at2"/>
<comment type="subcellular location">
    <subcellularLocation>
        <location evidence="1">Cell envelope</location>
    </subcellularLocation>
</comment>
<dbReference type="Gene3D" id="2.40.50.100">
    <property type="match status" value="1"/>
</dbReference>
<dbReference type="InterPro" id="IPR050739">
    <property type="entry name" value="MFP"/>
</dbReference>
<dbReference type="PANTHER" id="PTHR30386:SF19">
    <property type="entry name" value="MULTIDRUG EXPORT PROTEIN EMRA-RELATED"/>
    <property type="match status" value="1"/>
</dbReference>
<feature type="domain" description="p-hydroxybenzoic acid efflux pump subunit AaeA-like beta-barrel" evidence="4">
    <location>
        <begin position="275"/>
        <end position="367"/>
    </location>
</feature>
<keyword evidence="2" id="KW-0812">Transmembrane</keyword>
<dbReference type="GO" id="GO:0030313">
    <property type="term" value="C:cell envelope"/>
    <property type="evidence" value="ECO:0007669"/>
    <property type="project" value="UniProtKB-SubCell"/>
</dbReference>
<name>A0A290HTG3_9BACT</name>
<evidence type="ECO:0000313" key="5">
    <source>
        <dbReference type="EMBL" id="ATB69924.1"/>
    </source>
</evidence>
<evidence type="ECO:0000256" key="2">
    <source>
        <dbReference type="SAM" id="Phobius"/>
    </source>
</evidence>
<evidence type="ECO:0000259" key="3">
    <source>
        <dbReference type="Pfam" id="PF25885"/>
    </source>
</evidence>
<protein>
    <submittedName>
        <fullName evidence="5">Multidrug resistance efflux pump EmrA</fullName>
    </submittedName>
</protein>
<dbReference type="KEGG" id="sulj:SJPD1_1819"/>
<accession>A0A290HTG3</accession>
<dbReference type="RefSeq" id="WP_096046863.1">
    <property type="nucleotide sequence ID" value="NZ_CP023275.1"/>
</dbReference>
<dbReference type="AlphaFoldDB" id="A0A290HTG3"/>
<dbReference type="PRINTS" id="PR01490">
    <property type="entry name" value="RTXTOXIND"/>
</dbReference>
<keyword evidence="2" id="KW-1133">Transmembrane helix</keyword>
<keyword evidence="2" id="KW-0472">Membrane</keyword>
<dbReference type="GO" id="GO:0055085">
    <property type="term" value="P:transmembrane transport"/>
    <property type="evidence" value="ECO:0007669"/>
    <property type="project" value="InterPro"/>
</dbReference>
<sequence length="376" mass="41158">MSENTIHETPNTKRKKLLIGFTLIVIIIGVLVSLYWFMYASHFVSTDNAYTAVETAQITPAIDGTIREILVTDTQSVKAGDILVKIDPIDTKSQLDQAKANLDSAIRRVQGYIANDGNLQAQITAKEADAKRVLAQLQASQADKDKAAIDLKRREALIGSGSVSQDELTLIQNAYTTAKSNFEALQATSLEIGANLKAAQYAKKINDALIQGTTEESHPEVLAARAKLDQAEIDFNRTIIKSPIDGIVSKRYVQLGQRVQQGMNLLSVVPITKIHVDANFKEVQLPKVNVGQKAIVYSDLYGKHVIYHGIVEGFSGGTGAAFSAIPAQNATGNWIKVVQRIPVRIQLDEDELKEHPLRVGLSMNVEIDTTTNSRKE</sequence>
<reference evidence="6" key="1">
    <citation type="submission" date="2017-09" db="EMBL/GenBank/DDBJ databases">
        <title>The complete genome of Sulfurospirillum sp. JPD-1.</title>
        <authorList>
            <person name="Goris T."/>
        </authorList>
    </citation>
    <scope>NUCLEOTIDE SEQUENCE [LARGE SCALE GENOMIC DNA]</scope>
    <source>
        <strain evidence="6">JPD-1</strain>
    </source>
</reference>
<proteinExistence type="predicted"/>
<dbReference type="InterPro" id="IPR058634">
    <property type="entry name" value="AaeA-lik-b-barrel"/>
</dbReference>
<dbReference type="Proteomes" id="UP000217349">
    <property type="component" value="Chromosome"/>
</dbReference>
<feature type="transmembrane region" description="Helical" evidence="2">
    <location>
        <begin position="17"/>
        <end position="38"/>
    </location>
</feature>
<dbReference type="PANTHER" id="PTHR30386">
    <property type="entry name" value="MEMBRANE FUSION SUBUNIT OF EMRAB-TOLC MULTIDRUG EFFLUX PUMP"/>
    <property type="match status" value="1"/>
</dbReference>